<dbReference type="GO" id="GO:0005770">
    <property type="term" value="C:late endosome"/>
    <property type="evidence" value="ECO:0007669"/>
    <property type="project" value="TreeGrafter"/>
</dbReference>
<keyword evidence="6" id="KW-1185">Reference proteome</keyword>
<dbReference type="InterPro" id="IPR025941">
    <property type="entry name" value="Vps8_central_dom"/>
</dbReference>
<dbReference type="PANTHER" id="PTHR12616">
    <property type="entry name" value="VACUOLAR PROTEIN SORTING VPS41"/>
    <property type="match status" value="1"/>
</dbReference>
<sequence length="914" mass="104690">MMTFKSQLFVLGKKSVHVMTTRTWQERLDVLLRENRHQDAIALALTFYEGTAKSVIGLPSRPERRQKIVADKLLDILYTYVDLSMTKLCPVFGRIDELINHYENVVPICVEYCLRLNRIDVLFGRLYERFRQDVIAHGAFLECLEPFILDDQLKAVSPEIIKDLTSHFQGKDMLSRVEACIVHLNIISLDIHETVKVCWENGMYDAIIYISNQGMQDYITPLLDLTQVLRDAINSGKQLSDTHVKLGNKLLVYISNSLAGLAYPIGSLDVETAAEVKKAMFTTLTSLHSNSANPSEKPYPYMRTFLDFDTREFLNVMALAFEEDEFGSSDKKHLRQKVVDILLQIMVDETGYTPKQTGMLYTFLARQLARHNSSIRLNKRLFEQVVEFLCKPGDDSHKEERQEALLELLTKYGLHDKILLTYLNDPTRCHQAFSFIELTLTDQLINTIHEKIVDVTLAHLKPLTECDSVRTARLLVDVLRVNLLQVVNSLEDEGRTQYQLLQALVTEREARDTIMFDTELYDIYVELMCKYDSSLVEMYLKTSHGYADETVYQICKKYHQYDSMAFLLEKMGKVQEAFDMMLKTFKEKIDLFMEQITDKRASKHTSNISLLCQQIDGLLLKAIGLCQRNCGRLSEQQREALWFPLLDAVVEPQHKLSSDNSHVTVFKDASRQVMNCMMGYIELPAIMAKILKEFTFSEGRFGDVKDLVMGMLGTYNYEKTLMSTVSSMLNGDLMNQLVEKRSLHSKAYVPVKDTCAYCNKHVMSTPSRVQLTVFRCGHMFHEACLDRSGTYTHTMDDEVVYSCYLCSQSEHTRSRPASSSHGLQYEEVKVSYCIKEGKVCQPFQSTAVQSQQRKISAMNSVPNSTNHNPASQEVAGAFRRQQTERRRNKLLSTADLTLRLIPPSCIDSSLLDDT</sequence>
<dbReference type="PANTHER" id="PTHR12616:SF8">
    <property type="entry name" value="VACUOLAR PROTEIN SORTING-ASSOCIATED PROTEIN 8 HOMOLOG"/>
    <property type="match status" value="1"/>
</dbReference>
<accession>A0A7J7JVB2</accession>
<dbReference type="OrthoDB" id="289913at2759"/>
<dbReference type="SMART" id="SM00184">
    <property type="entry name" value="RING"/>
    <property type="match status" value="1"/>
</dbReference>
<name>A0A7J7JVB2_BUGNE</name>
<keyword evidence="1 3" id="KW-0479">Metal-binding</keyword>
<evidence type="ECO:0000256" key="2">
    <source>
        <dbReference type="ARBA" id="ARBA00022833"/>
    </source>
</evidence>
<evidence type="ECO:0000313" key="6">
    <source>
        <dbReference type="Proteomes" id="UP000593567"/>
    </source>
</evidence>
<feature type="domain" description="RING-type" evidence="4">
    <location>
        <begin position="755"/>
        <end position="807"/>
    </location>
</feature>
<reference evidence="5" key="1">
    <citation type="submission" date="2020-06" db="EMBL/GenBank/DDBJ databases">
        <title>Draft genome of Bugula neritina, a colonial animal packing powerful symbionts and potential medicines.</title>
        <authorList>
            <person name="Rayko M."/>
        </authorList>
    </citation>
    <scope>NUCLEOTIDE SEQUENCE [LARGE SCALE GENOMIC DNA]</scope>
    <source>
        <strain evidence="5">Kwan_BN1</strain>
    </source>
</reference>
<dbReference type="SUPFAM" id="SSF57850">
    <property type="entry name" value="RING/U-box"/>
    <property type="match status" value="1"/>
</dbReference>
<dbReference type="Pfam" id="PF12816">
    <property type="entry name" value="TPR_Vps8"/>
    <property type="match status" value="1"/>
</dbReference>
<protein>
    <submittedName>
        <fullName evidence="5">VPS8</fullName>
    </submittedName>
</protein>
<dbReference type="GO" id="GO:0006623">
    <property type="term" value="P:protein targeting to vacuole"/>
    <property type="evidence" value="ECO:0007669"/>
    <property type="project" value="InterPro"/>
</dbReference>
<dbReference type="AlphaFoldDB" id="A0A7J7JVB2"/>
<dbReference type="EMBL" id="VXIV02001713">
    <property type="protein sequence ID" value="KAF6030339.1"/>
    <property type="molecule type" value="Genomic_DNA"/>
</dbReference>
<evidence type="ECO:0000259" key="4">
    <source>
        <dbReference type="PROSITE" id="PS50089"/>
    </source>
</evidence>
<evidence type="ECO:0000256" key="1">
    <source>
        <dbReference type="ARBA" id="ARBA00022771"/>
    </source>
</evidence>
<evidence type="ECO:0000313" key="5">
    <source>
        <dbReference type="EMBL" id="KAF6030339.1"/>
    </source>
</evidence>
<organism evidence="5 6">
    <name type="scientific">Bugula neritina</name>
    <name type="common">Brown bryozoan</name>
    <name type="synonym">Sertularia neritina</name>
    <dbReference type="NCBI Taxonomy" id="10212"/>
    <lineage>
        <taxon>Eukaryota</taxon>
        <taxon>Metazoa</taxon>
        <taxon>Spiralia</taxon>
        <taxon>Lophotrochozoa</taxon>
        <taxon>Bryozoa</taxon>
        <taxon>Gymnolaemata</taxon>
        <taxon>Cheilostomatida</taxon>
        <taxon>Flustrina</taxon>
        <taxon>Buguloidea</taxon>
        <taxon>Bugulidae</taxon>
        <taxon>Bugula</taxon>
    </lineage>
</organism>
<dbReference type="GO" id="GO:0008270">
    <property type="term" value="F:zinc ion binding"/>
    <property type="evidence" value="ECO:0007669"/>
    <property type="project" value="UniProtKB-KW"/>
</dbReference>
<dbReference type="Pfam" id="PF23412">
    <property type="entry name" value="zf_RING_Vps8"/>
    <property type="match status" value="1"/>
</dbReference>
<dbReference type="PROSITE" id="PS50089">
    <property type="entry name" value="ZF_RING_2"/>
    <property type="match status" value="1"/>
</dbReference>
<dbReference type="InterPro" id="IPR001841">
    <property type="entry name" value="Znf_RING"/>
</dbReference>
<dbReference type="Proteomes" id="UP000593567">
    <property type="component" value="Unassembled WGS sequence"/>
</dbReference>
<gene>
    <name evidence="5" type="ORF">EB796_011324</name>
</gene>
<evidence type="ECO:0000256" key="3">
    <source>
        <dbReference type="PROSITE-ProRule" id="PRU00175"/>
    </source>
</evidence>
<comment type="caution">
    <text evidence="5">The sequence shown here is derived from an EMBL/GenBank/DDBJ whole genome shotgun (WGS) entry which is preliminary data.</text>
</comment>
<keyword evidence="2" id="KW-0862">Zinc</keyword>
<dbReference type="InterPro" id="IPR045111">
    <property type="entry name" value="Vps41/Vps8"/>
</dbReference>
<proteinExistence type="predicted"/>
<dbReference type="Pfam" id="PF23556">
    <property type="entry name" value="TPR_Vps41"/>
    <property type="match status" value="1"/>
</dbReference>
<dbReference type="InterPro" id="IPR056939">
    <property type="entry name" value="Znf_RING_Vps8"/>
</dbReference>
<dbReference type="GO" id="GO:0034058">
    <property type="term" value="P:endosomal vesicle fusion"/>
    <property type="evidence" value="ECO:0007669"/>
    <property type="project" value="TreeGrafter"/>
</dbReference>
<dbReference type="GO" id="GO:0030897">
    <property type="term" value="C:HOPS complex"/>
    <property type="evidence" value="ECO:0007669"/>
    <property type="project" value="TreeGrafter"/>
</dbReference>
<keyword evidence="1 3" id="KW-0863">Zinc-finger</keyword>